<keyword evidence="1" id="KW-1133">Transmembrane helix</keyword>
<keyword evidence="1 2" id="KW-0812">Transmembrane</keyword>
<evidence type="ECO:0000313" key="2">
    <source>
        <dbReference type="EMBL" id="WNL49830.1"/>
    </source>
</evidence>
<sequence length="99" mass="10337">MVSAFLVILLIATVVLVFLNLVFGAMAANDVKKSSCANTDSFAKSAHKYAMISAIISGVGVFLVIAAVLVYVFTSRHELATQAGGYISSFGKPMTSSSV</sequence>
<reference evidence="2" key="1">
    <citation type="submission" date="2023-07" db="EMBL/GenBank/DDBJ databases">
        <authorList>
            <person name="Xia Y."/>
        </authorList>
    </citation>
    <scope>NUCLEOTIDE SEQUENCE</scope>
    <source>
        <strain evidence="2">F</strain>
    </source>
</reference>
<proteinExistence type="predicted"/>
<organism evidence="2">
    <name type="scientific">Marseillevirus sp</name>
    <dbReference type="NCBI Taxonomy" id="2809551"/>
    <lineage>
        <taxon>Viruses</taxon>
        <taxon>Varidnaviria</taxon>
        <taxon>Bamfordvirae</taxon>
        <taxon>Nucleocytoviricota</taxon>
        <taxon>Megaviricetes</taxon>
        <taxon>Pimascovirales</taxon>
        <taxon>Pimascovirales incertae sedis</taxon>
        <taxon>Marseilleviridae</taxon>
        <taxon>Marseillevirus</taxon>
    </lineage>
</organism>
<protein>
    <submittedName>
        <fullName evidence="2">Transmembrane domain containing protein</fullName>
    </submittedName>
</protein>
<accession>A0AA96J344</accession>
<feature type="transmembrane region" description="Helical" evidence="1">
    <location>
        <begin position="51"/>
        <end position="73"/>
    </location>
</feature>
<dbReference type="EMBL" id="OR343188">
    <property type="protein sequence ID" value="WNL49830.1"/>
    <property type="molecule type" value="Genomic_DNA"/>
</dbReference>
<evidence type="ECO:0000256" key="1">
    <source>
        <dbReference type="SAM" id="Phobius"/>
    </source>
</evidence>
<keyword evidence="1" id="KW-0472">Membrane</keyword>
<name>A0AA96J344_9VIRU</name>
<gene>
    <name evidence="2" type="ORF">MarFTMF_314</name>
</gene>